<evidence type="ECO:0000313" key="2">
    <source>
        <dbReference type="Proteomes" id="UP000008983"/>
    </source>
</evidence>
<reference evidence="1 2" key="1">
    <citation type="submission" date="2011-07" db="EMBL/GenBank/DDBJ databases">
        <authorList>
            <person name="Coyne R."/>
            <person name="Brami D."/>
            <person name="Johnson J."/>
            <person name="Hostetler J."/>
            <person name="Hannick L."/>
            <person name="Clark T."/>
            <person name="Cassidy-Hanley D."/>
            <person name="Inman J."/>
        </authorList>
    </citation>
    <scope>NUCLEOTIDE SEQUENCE [LARGE SCALE GENOMIC DNA]</scope>
    <source>
        <strain evidence="1 2">G5</strain>
    </source>
</reference>
<dbReference type="RefSeq" id="XP_004040063.1">
    <property type="nucleotide sequence ID" value="XM_004040015.1"/>
</dbReference>
<evidence type="ECO:0000313" key="1">
    <source>
        <dbReference type="EMBL" id="EGR34759.1"/>
    </source>
</evidence>
<dbReference type="AlphaFoldDB" id="G0QJ35"/>
<protein>
    <submittedName>
        <fullName evidence="1">Uncharacterized protein</fullName>
    </submittedName>
</protein>
<accession>G0QJ35</accession>
<dbReference type="InParanoid" id="G0QJ35"/>
<proteinExistence type="predicted"/>
<dbReference type="GeneID" id="14910953"/>
<dbReference type="Proteomes" id="UP000008983">
    <property type="component" value="Unassembled WGS sequence"/>
</dbReference>
<organism evidence="1 2">
    <name type="scientific">Ichthyophthirius multifiliis</name>
    <name type="common">White spot disease agent</name>
    <name type="synonym">Ich</name>
    <dbReference type="NCBI Taxonomy" id="5932"/>
    <lineage>
        <taxon>Eukaryota</taxon>
        <taxon>Sar</taxon>
        <taxon>Alveolata</taxon>
        <taxon>Ciliophora</taxon>
        <taxon>Intramacronucleata</taxon>
        <taxon>Oligohymenophorea</taxon>
        <taxon>Hymenostomatida</taxon>
        <taxon>Ophryoglenina</taxon>
        <taxon>Ichthyophthirius</taxon>
    </lineage>
</organism>
<keyword evidence="2" id="KW-1185">Reference proteome</keyword>
<name>G0QJ35_ICHMU</name>
<gene>
    <name evidence="1" type="ORF">IMG5_002320</name>
</gene>
<dbReference type="EMBL" id="GL983048">
    <property type="protein sequence ID" value="EGR34759.1"/>
    <property type="molecule type" value="Genomic_DNA"/>
</dbReference>
<sequence length="146" mass="18096">MKYLKTQNRKFKKITLNYYFQSKNQKYKPFRMKNKKGKYQKIIHKEQQQTIYCLKFPKKAFKIYNLQIQRKTKIIPLIFLKIKKTWIRINQCKIKFNFPKKKKLTKKKLSQNHQLKNFQILIQELILVNFKNKKKKLFSSTLVYQK</sequence>